<sequence length="89" mass="10421">MDCHTETQWSRDSNSLGYSTLLIGTGKNYDKYKFCDYKHIIMLGYEYLHINLGIKWIIRLRCGYVYNSKIIFKSGKVSKDCPSYCPCCQ</sequence>
<name>A0A1Y1XB48_9FUNG</name>
<dbReference type="Proteomes" id="UP000193944">
    <property type="component" value="Unassembled WGS sequence"/>
</dbReference>
<dbReference type="EMBL" id="MCFG01000083">
    <property type="protein sequence ID" value="ORX82991.1"/>
    <property type="molecule type" value="Genomic_DNA"/>
</dbReference>
<dbReference type="AlphaFoldDB" id="A0A1Y1XB48"/>
<gene>
    <name evidence="1" type="ORF">BCR32DRAFT_278454</name>
</gene>
<reference evidence="1 2" key="2">
    <citation type="submission" date="2016-08" db="EMBL/GenBank/DDBJ databases">
        <title>Pervasive Adenine N6-methylation of Active Genes in Fungi.</title>
        <authorList>
            <consortium name="DOE Joint Genome Institute"/>
            <person name="Mondo S.J."/>
            <person name="Dannebaum R.O."/>
            <person name="Kuo R.C."/>
            <person name="Labutti K."/>
            <person name="Haridas S."/>
            <person name="Kuo A."/>
            <person name="Salamov A."/>
            <person name="Ahrendt S.R."/>
            <person name="Lipzen A."/>
            <person name="Sullivan W."/>
            <person name="Andreopoulos W.B."/>
            <person name="Clum A."/>
            <person name="Lindquist E."/>
            <person name="Daum C."/>
            <person name="Ramamoorthy G.K."/>
            <person name="Gryganskyi A."/>
            <person name="Culley D."/>
            <person name="Magnuson J.K."/>
            <person name="James T.Y."/>
            <person name="O'Malley M.A."/>
            <person name="Stajich J.E."/>
            <person name="Spatafora J.W."/>
            <person name="Visel A."/>
            <person name="Grigoriev I.V."/>
        </authorList>
    </citation>
    <scope>NUCLEOTIDE SEQUENCE [LARGE SCALE GENOMIC DNA]</scope>
    <source>
        <strain evidence="1 2">S4</strain>
    </source>
</reference>
<reference evidence="1 2" key="1">
    <citation type="submission" date="2016-08" db="EMBL/GenBank/DDBJ databases">
        <title>A Parts List for Fungal Cellulosomes Revealed by Comparative Genomics.</title>
        <authorList>
            <consortium name="DOE Joint Genome Institute"/>
            <person name="Haitjema C.H."/>
            <person name="Gilmore S.P."/>
            <person name="Henske J.K."/>
            <person name="Solomon K.V."/>
            <person name="De Groot R."/>
            <person name="Kuo A."/>
            <person name="Mondo S.J."/>
            <person name="Salamov A.A."/>
            <person name="Labutti K."/>
            <person name="Zhao Z."/>
            <person name="Chiniquy J."/>
            <person name="Barry K."/>
            <person name="Brewer H.M."/>
            <person name="Purvine S.O."/>
            <person name="Wright A.T."/>
            <person name="Boxma B."/>
            <person name="Van Alen T."/>
            <person name="Hackstein J.H."/>
            <person name="Baker S.E."/>
            <person name="Grigoriev I.V."/>
            <person name="O'Malley M.A."/>
        </authorList>
    </citation>
    <scope>NUCLEOTIDE SEQUENCE [LARGE SCALE GENOMIC DNA]</scope>
    <source>
        <strain evidence="1 2">S4</strain>
    </source>
</reference>
<comment type="caution">
    <text evidence="1">The sequence shown here is derived from an EMBL/GenBank/DDBJ whole genome shotgun (WGS) entry which is preliminary data.</text>
</comment>
<evidence type="ECO:0000313" key="1">
    <source>
        <dbReference type="EMBL" id="ORX82991.1"/>
    </source>
</evidence>
<keyword evidence="2" id="KW-1185">Reference proteome</keyword>
<accession>A0A1Y1XB48</accession>
<organism evidence="1 2">
    <name type="scientific">Anaeromyces robustus</name>
    <dbReference type="NCBI Taxonomy" id="1754192"/>
    <lineage>
        <taxon>Eukaryota</taxon>
        <taxon>Fungi</taxon>
        <taxon>Fungi incertae sedis</taxon>
        <taxon>Chytridiomycota</taxon>
        <taxon>Chytridiomycota incertae sedis</taxon>
        <taxon>Neocallimastigomycetes</taxon>
        <taxon>Neocallimastigales</taxon>
        <taxon>Neocallimastigaceae</taxon>
        <taxon>Anaeromyces</taxon>
    </lineage>
</organism>
<evidence type="ECO:0000313" key="2">
    <source>
        <dbReference type="Proteomes" id="UP000193944"/>
    </source>
</evidence>
<proteinExistence type="predicted"/>
<protein>
    <submittedName>
        <fullName evidence="1">Uncharacterized protein</fullName>
    </submittedName>
</protein>